<evidence type="ECO:0008006" key="3">
    <source>
        <dbReference type="Google" id="ProtNLM"/>
    </source>
</evidence>
<dbReference type="RefSeq" id="WP_120238473.1">
    <property type="nucleotide sequence ID" value="NZ_RAPQ01000008.1"/>
</dbReference>
<gene>
    <name evidence="1" type="ORF">BXY64_0608</name>
</gene>
<dbReference type="EMBL" id="RAPQ01000008">
    <property type="protein sequence ID" value="RKE03602.1"/>
    <property type="molecule type" value="Genomic_DNA"/>
</dbReference>
<accession>A0A419X7B7</accession>
<dbReference type="AlphaFoldDB" id="A0A419X7B7"/>
<name>A0A419X7B7_9BACT</name>
<dbReference type="Proteomes" id="UP000284531">
    <property type="component" value="Unassembled WGS sequence"/>
</dbReference>
<dbReference type="OrthoDB" id="1119845at2"/>
<organism evidence="1 2">
    <name type="scientific">Marinifilum flexuosum</name>
    <dbReference type="NCBI Taxonomy" id="1117708"/>
    <lineage>
        <taxon>Bacteria</taxon>
        <taxon>Pseudomonadati</taxon>
        <taxon>Bacteroidota</taxon>
        <taxon>Bacteroidia</taxon>
        <taxon>Marinilabiliales</taxon>
        <taxon>Marinifilaceae</taxon>
    </lineage>
</organism>
<proteinExistence type="predicted"/>
<comment type="caution">
    <text evidence="1">The sequence shown here is derived from an EMBL/GenBank/DDBJ whole genome shotgun (WGS) entry which is preliminary data.</text>
</comment>
<protein>
    <recommendedName>
        <fullName evidence="3">SpoIIAA-like protein</fullName>
    </recommendedName>
</protein>
<sequence length="125" mass="14320">MIKTFFNQQTQILETTYSEKVSLNEIVEYINETKCNPNYPRALKILTNCIDSEMTFGPNDIPKIVEANNQSLEKYDSITDALIVNNPNETALIIFFQMLSENKKYKVGAFSTEEAALNWLQNINS</sequence>
<keyword evidence="2" id="KW-1185">Reference proteome</keyword>
<evidence type="ECO:0000313" key="1">
    <source>
        <dbReference type="EMBL" id="RKE03602.1"/>
    </source>
</evidence>
<evidence type="ECO:0000313" key="2">
    <source>
        <dbReference type="Proteomes" id="UP000284531"/>
    </source>
</evidence>
<reference evidence="1 2" key="1">
    <citation type="submission" date="2018-09" db="EMBL/GenBank/DDBJ databases">
        <title>Genomic Encyclopedia of Archaeal and Bacterial Type Strains, Phase II (KMG-II): from individual species to whole genera.</title>
        <authorList>
            <person name="Goeker M."/>
        </authorList>
    </citation>
    <scope>NUCLEOTIDE SEQUENCE [LARGE SCALE GENOMIC DNA]</scope>
    <source>
        <strain evidence="1 2">DSM 21950</strain>
    </source>
</reference>